<gene>
    <name evidence="2" type="ORF">APT59_20410</name>
</gene>
<name>A0A0U4WEH8_9PSED</name>
<feature type="transmembrane region" description="Helical" evidence="1">
    <location>
        <begin position="175"/>
        <end position="196"/>
    </location>
</feature>
<dbReference type="EMBL" id="CP013987">
    <property type="protein sequence ID" value="ALZ86453.1"/>
    <property type="molecule type" value="Genomic_DNA"/>
</dbReference>
<feature type="transmembrane region" description="Helical" evidence="1">
    <location>
        <begin position="58"/>
        <end position="82"/>
    </location>
</feature>
<dbReference type="KEGG" id="por:APT59_20410"/>
<dbReference type="RefSeq" id="WP_059316511.1">
    <property type="nucleotide sequence ID" value="NZ_CP013987.1"/>
</dbReference>
<feature type="transmembrane region" description="Helical" evidence="1">
    <location>
        <begin position="102"/>
        <end position="129"/>
    </location>
</feature>
<dbReference type="InterPro" id="IPR007498">
    <property type="entry name" value="PqiA-like"/>
</dbReference>
<reference evidence="2 3" key="1">
    <citation type="submission" date="2016-01" db="EMBL/GenBank/DDBJ databases">
        <title>Annotation of Pseudomonas oryzihabitans USDA-ARS-USMARC-56511.</title>
        <authorList>
            <person name="Harhay G.P."/>
            <person name="Harhay D.M."/>
            <person name="Smith T.P.L."/>
            <person name="Bono J.L."/>
            <person name="Heaton M.P."/>
            <person name="Clawson M.L."/>
            <person name="Chitko-Mckown C.G."/>
            <person name="Capik S.F."/>
            <person name="DeDonder K.D."/>
            <person name="Apley M.D."/>
            <person name="Lubbers B.V."/>
            <person name="White B.J."/>
            <person name="Larson R.L."/>
        </authorList>
    </citation>
    <scope>NUCLEOTIDE SEQUENCE [LARGE SCALE GENOMIC DNA]</scope>
    <source>
        <strain evidence="2 3">USDA-ARS-USMARC-56511</strain>
    </source>
</reference>
<evidence type="ECO:0000313" key="2">
    <source>
        <dbReference type="EMBL" id="ALZ86453.1"/>
    </source>
</evidence>
<sequence length="213" mass="22677">MSVQPTSPSAPAAGTRLVICEHCDSVHRLEPLAVGERAHCLRCGALLYRASRLDIQGLLALAIAAAVLFVIANVGPILQLSFRGLHSEATLLESVIAMSRGFAGPMALVVAMTLFVVPLLQILLLLWVLGFAQAGRRAPGFATAMVTLHYLRPWSMIEVFVLGALVAVIKLAGLLHVVVGLGLFGMVGLMVVLLIIAKRDLHPLWDAVGARQP</sequence>
<accession>A0A0U4WEH8</accession>
<protein>
    <submittedName>
        <fullName evidence="2">Paraquat-inducible protein A</fullName>
    </submittedName>
</protein>
<dbReference type="AlphaFoldDB" id="A0A0U4WEH8"/>
<organism evidence="2 3">
    <name type="scientific">Pseudomonas oryzihabitans</name>
    <dbReference type="NCBI Taxonomy" id="47885"/>
    <lineage>
        <taxon>Bacteria</taxon>
        <taxon>Pseudomonadati</taxon>
        <taxon>Pseudomonadota</taxon>
        <taxon>Gammaproteobacteria</taxon>
        <taxon>Pseudomonadales</taxon>
        <taxon>Pseudomonadaceae</taxon>
        <taxon>Pseudomonas</taxon>
    </lineage>
</organism>
<feature type="transmembrane region" description="Helical" evidence="1">
    <location>
        <begin position="150"/>
        <end position="169"/>
    </location>
</feature>
<keyword evidence="1" id="KW-0812">Transmembrane</keyword>
<keyword evidence="1" id="KW-1133">Transmembrane helix</keyword>
<proteinExistence type="predicted"/>
<dbReference type="Pfam" id="PF04403">
    <property type="entry name" value="PqiA"/>
    <property type="match status" value="1"/>
</dbReference>
<dbReference type="Proteomes" id="UP000064137">
    <property type="component" value="Chromosome"/>
</dbReference>
<dbReference type="OrthoDB" id="9807787at2"/>
<evidence type="ECO:0000256" key="1">
    <source>
        <dbReference type="SAM" id="Phobius"/>
    </source>
</evidence>
<keyword evidence="1" id="KW-0472">Membrane</keyword>
<evidence type="ECO:0000313" key="3">
    <source>
        <dbReference type="Proteomes" id="UP000064137"/>
    </source>
</evidence>